<keyword evidence="1" id="KW-0479">Metal-binding</keyword>
<dbReference type="InterPro" id="IPR016047">
    <property type="entry name" value="M23ase_b-sheet_dom"/>
</dbReference>
<keyword evidence="8" id="KW-1185">Reference proteome</keyword>
<dbReference type="Gene3D" id="2.70.70.10">
    <property type="entry name" value="Glucose Permease (Domain IIA)"/>
    <property type="match status" value="1"/>
</dbReference>
<dbReference type="Pfam" id="PF01551">
    <property type="entry name" value="Peptidase_M23"/>
    <property type="match status" value="1"/>
</dbReference>
<evidence type="ECO:0000256" key="3">
    <source>
        <dbReference type="ARBA" id="ARBA00022833"/>
    </source>
</evidence>
<dbReference type="STRING" id="1028.SAMN05661096_02920"/>
<keyword evidence="4" id="KW-1015">Disulfide bond</keyword>
<accession>A0A1X7KND4</accession>
<evidence type="ECO:0000313" key="7">
    <source>
        <dbReference type="EMBL" id="SMG42703.1"/>
    </source>
</evidence>
<dbReference type="PANTHER" id="PTHR11329:SF0">
    <property type="entry name" value="LEUKOCYTE CELL-DERIVED CHEMOTAXIN-2"/>
    <property type="match status" value="1"/>
</dbReference>
<dbReference type="InterPro" id="IPR008663">
    <property type="entry name" value="LECT2"/>
</dbReference>
<dbReference type="GO" id="GO:0046872">
    <property type="term" value="F:metal ion binding"/>
    <property type="evidence" value="ECO:0007669"/>
    <property type="project" value="UniProtKB-KW"/>
</dbReference>
<proteinExistence type="inferred from homology"/>
<organism evidence="7 8">
    <name type="scientific">Marivirga sericea</name>
    <dbReference type="NCBI Taxonomy" id="1028"/>
    <lineage>
        <taxon>Bacteria</taxon>
        <taxon>Pseudomonadati</taxon>
        <taxon>Bacteroidota</taxon>
        <taxon>Cytophagia</taxon>
        <taxon>Cytophagales</taxon>
        <taxon>Marivirgaceae</taxon>
        <taxon>Marivirga</taxon>
    </lineage>
</organism>
<dbReference type="SUPFAM" id="SSF51261">
    <property type="entry name" value="Duplicated hybrid motif"/>
    <property type="match status" value="1"/>
</dbReference>
<reference evidence="8" key="1">
    <citation type="submission" date="2017-04" db="EMBL/GenBank/DDBJ databases">
        <authorList>
            <person name="Varghese N."/>
            <person name="Submissions S."/>
        </authorList>
    </citation>
    <scope>NUCLEOTIDE SEQUENCE [LARGE SCALE GENOMIC DNA]</scope>
    <source>
        <strain evidence="8">DSM 4125</strain>
    </source>
</reference>
<evidence type="ECO:0000256" key="5">
    <source>
        <dbReference type="ARBA" id="ARBA00024361"/>
    </source>
</evidence>
<name>A0A1X7KND4_9BACT</name>
<keyword evidence="2" id="KW-0732">Signal</keyword>
<dbReference type="InterPro" id="IPR011055">
    <property type="entry name" value="Dup_hybrid_motif"/>
</dbReference>
<evidence type="ECO:0000256" key="4">
    <source>
        <dbReference type="ARBA" id="ARBA00023157"/>
    </source>
</evidence>
<dbReference type="RefSeq" id="WP_085518078.1">
    <property type="nucleotide sequence ID" value="NZ_FXAW01000006.1"/>
</dbReference>
<gene>
    <name evidence="7" type="ORF">SAMN05661096_02920</name>
</gene>
<dbReference type="EMBL" id="FXAW01000006">
    <property type="protein sequence ID" value="SMG42703.1"/>
    <property type="molecule type" value="Genomic_DNA"/>
</dbReference>
<evidence type="ECO:0000256" key="2">
    <source>
        <dbReference type="ARBA" id="ARBA00022729"/>
    </source>
</evidence>
<feature type="domain" description="M23ase beta-sheet core" evidence="6">
    <location>
        <begin position="799"/>
        <end position="885"/>
    </location>
</feature>
<protein>
    <submittedName>
        <fullName evidence="7">Peptidase family M23</fullName>
    </submittedName>
</protein>
<comment type="similarity">
    <text evidence="5">Belongs to the LECT2/MIM-1 family.</text>
</comment>
<evidence type="ECO:0000259" key="6">
    <source>
        <dbReference type="Pfam" id="PF01551"/>
    </source>
</evidence>
<dbReference type="Proteomes" id="UP000193804">
    <property type="component" value="Unassembled WGS sequence"/>
</dbReference>
<dbReference type="OrthoDB" id="1447653at2"/>
<evidence type="ECO:0000256" key="1">
    <source>
        <dbReference type="ARBA" id="ARBA00022723"/>
    </source>
</evidence>
<dbReference type="CDD" id="cd12797">
    <property type="entry name" value="M23_peptidase"/>
    <property type="match status" value="1"/>
</dbReference>
<keyword evidence="3" id="KW-0862">Zinc</keyword>
<dbReference type="SUPFAM" id="SSF82185">
    <property type="entry name" value="Histone H3 K4-specific methyltransferase SET7/9 N-terminal domain"/>
    <property type="match status" value="1"/>
</dbReference>
<sequence length="924" mass="107277">MTEDIIPTSLKIFTTILFLSFSILDPSYCFAQEKKIKINYSYSDRELDQDFKYRDKWYISTAIIRSDPNIIKSTTIKADSTIFQFGTPFNEIDFYNEPRFTEEIIKSGEYFFEPITLVNQIGLYDYLLERKYFLGVKSLGFGPDGQVIYYLASLDYKNILNIDFAFGILSFDSTKTLITEPNKKPSWTKYSTLDSEFANEIFINSDDYTTFEESINEIEYKAILSKIKEIFLKPHYINSERINVISTINKRVNDSGFGIFTLSPGRIIFPQTSIFRYVYGLNYRTTTLNSYVEQSEIKSVHETTFLKNYEIRNPFNEIIKLQKDYPTYSIGVKKNKNSIYMSLLSNEGFKVYGYKGLIKEGKINGDAILYLNYKPSISFDNKKDLLIESNAWIAGMFDNNKINGAFELKIGHDTYKGISINGVKHGKHIISRNNQVKYIAYYENGILKDSVKNYIYDEILPLREFDVSPSKVEIISLNENFRPNTLFDNYNKIRGVRNKPKGTIEYIINVGGEHQYSISGSDIFFIDKAKNEIICYYPDSPIKKIKSGYKKFNNEYHFYGDTYLYDTYGVAKVINRDISNLCAWDDIEYYIFHDGKKGEIIKVKDNPYCTSFTVKYPVEHTSYKFPKDIFRVDKLYNRFSEDIGKVFEKIEEEICNLSGADNCTFNFYVGGRFEEGSGWSYVDKQGNEIIRPNYEYENYYLTASDINEYFNYEFKLNDINFFLSLIEEKDKHDQELNENKHDNSIVNNIDKSSIFNVNFGTTNKYIGGFANFGSPTLSGIVRNDYDGHGMFLSDRLDKKHSGTDFLATPGEPIFSTMTGKVIDIGIVKNGYDNQKIISIQNEFGYISRHFYVFPEVKQGDFVYYGQKIGTMTNMVKELYPHLRYMQNHIHIEYISPDCKIISPNGLINIKLQKPRNPAICNISD</sequence>
<dbReference type="PANTHER" id="PTHR11329">
    <property type="entry name" value="LEUKOCYTE CELL-DERIVED CHEMOTAXIN 2"/>
    <property type="match status" value="1"/>
</dbReference>
<dbReference type="AlphaFoldDB" id="A0A1X7KND4"/>
<evidence type="ECO:0000313" key="8">
    <source>
        <dbReference type="Proteomes" id="UP000193804"/>
    </source>
</evidence>